<dbReference type="Proteomes" id="UP000295645">
    <property type="component" value="Unassembled WGS sequence"/>
</dbReference>
<sequence length="224" mass="24853">MTKHNHILFAVFAVIVSTAVSAGSDTQEVRDTETHSTLRKQIDALEKQKAAIEEQTRAMSGHSAKGALEAGDYAKDIPTNWRETLEAYKNNDTVKSLIQAMREVADPPSEELTDKERAKIETKAGTDRAMNGAALNAQIYQNATQRIKALDNLRLRIDEASTAKEIADLQARIQIENALLTNELIRTESLNALFMQNEYAQAYKSVDEDIDENAEDETGANDDL</sequence>
<protein>
    <submittedName>
        <fullName evidence="2">Type IV secretion system VirB5/TraC/TraE/TrbJ family protein</fullName>
    </submittedName>
</protein>
<organism evidence="2 3">
    <name type="scientific">Luteibacter rhizovicinus</name>
    <dbReference type="NCBI Taxonomy" id="242606"/>
    <lineage>
        <taxon>Bacteria</taxon>
        <taxon>Pseudomonadati</taxon>
        <taxon>Pseudomonadota</taxon>
        <taxon>Gammaproteobacteria</taxon>
        <taxon>Lysobacterales</taxon>
        <taxon>Rhodanobacteraceae</taxon>
        <taxon>Luteibacter</taxon>
    </lineage>
</organism>
<dbReference type="Pfam" id="PF07996">
    <property type="entry name" value="T4SS"/>
    <property type="match status" value="1"/>
</dbReference>
<evidence type="ECO:0000313" key="2">
    <source>
        <dbReference type="EMBL" id="TCV94758.1"/>
    </source>
</evidence>
<evidence type="ECO:0000313" key="3">
    <source>
        <dbReference type="Proteomes" id="UP000295645"/>
    </source>
</evidence>
<dbReference type="Gene3D" id="1.20.58.430">
    <property type="entry name" value="Type IV secretion system, VirB5-domain"/>
    <property type="match status" value="1"/>
</dbReference>
<feature type="signal peptide" evidence="1">
    <location>
        <begin position="1"/>
        <end position="22"/>
    </location>
</feature>
<dbReference type="CDD" id="cd14262">
    <property type="entry name" value="VirB5_like"/>
    <property type="match status" value="1"/>
</dbReference>
<keyword evidence="1" id="KW-0732">Signal</keyword>
<dbReference type="InterPro" id="IPR014158">
    <property type="entry name" value="T4SS_VirB5"/>
</dbReference>
<proteinExistence type="predicted"/>
<dbReference type="RefSeq" id="WP_165973557.1">
    <property type="nucleotide sequence ID" value="NZ_SMCS01000003.1"/>
</dbReference>
<keyword evidence="3" id="KW-1185">Reference proteome</keyword>
<name>A0A4R3YSR6_9GAMM</name>
<reference evidence="2 3" key="1">
    <citation type="submission" date="2019-03" db="EMBL/GenBank/DDBJ databases">
        <title>Above-ground endophytic microbial communities from plants in different locations in the United States.</title>
        <authorList>
            <person name="Frank C."/>
        </authorList>
    </citation>
    <scope>NUCLEOTIDE SEQUENCE [LARGE SCALE GENOMIC DNA]</scope>
    <source>
        <strain evidence="2 3">LP_13_YM</strain>
    </source>
</reference>
<dbReference type="EMBL" id="SMCS01000003">
    <property type="protein sequence ID" value="TCV94758.1"/>
    <property type="molecule type" value="Genomic_DNA"/>
</dbReference>
<evidence type="ECO:0000256" key="1">
    <source>
        <dbReference type="SAM" id="SignalP"/>
    </source>
</evidence>
<dbReference type="SUPFAM" id="SSF101082">
    <property type="entry name" value="Typo IV secretion system protein TraC"/>
    <property type="match status" value="1"/>
</dbReference>
<feature type="chain" id="PRO_5020914099" evidence="1">
    <location>
        <begin position="23"/>
        <end position="224"/>
    </location>
</feature>
<gene>
    <name evidence="2" type="ORF">EC912_103243</name>
</gene>
<accession>A0A4R3YSR6</accession>
<dbReference type="InterPro" id="IPR023220">
    <property type="entry name" value="T4SS_VirB5-domain"/>
</dbReference>
<dbReference type="AlphaFoldDB" id="A0A4R3YSR6"/>
<comment type="caution">
    <text evidence="2">The sequence shown here is derived from an EMBL/GenBank/DDBJ whole genome shotgun (WGS) entry which is preliminary data.</text>
</comment>